<keyword evidence="3" id="KW-1185">Reference proteome</keyword>
<proteinExistence type="predicted"/>
<dbReference type="InterPro" id="IPR016784">
    <property type="entry name" value="UCP021288_ACT"/>
</dbReference>
<sequence length="281" mass="32224">MIQREKKEWYLEYHININREGLLGDVSSLLGMMGINIGAINGIDKSIRAFIIKSDSIEKVKRFETLLKEIDDISLRVLREPELKDRLAVRHGRYVKQDKHNKKIFRFERDDLGLLVDFMAEIFKEDGHKLIGIRGMPRVGKTESIVAGSVSAHKKWLFISSTLIKQTVRSSLIKGEYDKDHVYIIDGAVTARERNPKHQELVNEVMTLPSVKVVEHPDLFVETSDYIMDDFDYIIELRAEENQKIEYEAMKQKTVKSKNNLDFGDPFGGFGDGFGDGFGSL</sequence>
<evidence type="ECO:0000313" key="3">
    <source>
        <dbReference type="Proteomes" id="UP000751852"/>
    </source>
</evidence>
<reference evidence="2 3" key="1">
    <citation type="submission" date="2020-04" db="EMBL/GenBank/DDBJ databases">
        <title>Staphylococcus species from domestic dog.</title>
        <authorList>
            <person name="Paterson G.K."/>
        </authorList>
    </citation>
    <scope>NUCLEOTIDE SEQUENCE [LARGE SCALE GENOMIC DNA]</scope>
    <source>
        <strain evidence="2 3">H16/1A</strain>
    </source>
</reference>
<dbReference type="RefSeq" id="WP_198617707.1">
    <property type="nucleotide sequence ID" value="NZ_JABANU010000009.1"/>
</dbReference>
<evidence type="ECO:0000259" key="1">
    <source>
        <dbReference type="Pfam" id="PF11868"/>
    </source>
</evidence>
<dbReference type="SUPFAM" id="SSF55021">
    <property type="entry name" value="ACT-like"/>
    <property type="match status" value="1"/>
</dbReference>
<name>A0ABS0TAX8_9STAP</name>
<dbReference type="InterPro" id="IPR045865">
    <property type="entry name" value="ACT-like_dom_sf"/>
</dbReference>
<gene>
    <name evidence="2" type="ORF">HHH54_04810</name>
</gene>
<protein>
    <submittedName>
        <fullName evidence="2">DUF3388 domain-containing protein</fullName>
    </submittedName>
</protein>
<dbReference type="InterPro" id="IPR024514">
    <property type="entry name" value="DUF3388"/>
</dbReference>
<dbReference type="Proteomes" id="UP000751852">
    <property type="component" value="Unassembled WGS sequence"/>
</dbReference>
<dbReference type="EMBL" id="JABANU010000009">
    <property type="protein sequence ID" value="MBI5974923.1"/>
    <property type="molecule type" value="Genomic_DNA"/>
</dbReference>
<comment type="caution">
    <text evidence="2">The sequence shown here is derived from an EMBL/GenBank/DDBJ whole genome shotgun (WGS) entry which is preliminary data.</text>
</comment>
<evidence type="ECO:0000313" key="2">
    <source>
        <dbReference type="EMBL" id="MBI5974923.1"/>
    </source>
</evidence>
<accession>A0ABS0TAX8</accession>
<dbReference type="Pfam" id="PF11868">
    <property type="entry name" value="DUF3388"/>
    <property type="match status" value="1"/>
</dbReference>
<organism evidence="2 3">
    <name type="scientific">Staphylococcus canis</name>
    <dbReference type="NCBI Taxonomy" id="2724942"/>
    <lineage>
        <taxon>Bacteria</taxon>
        <taxon>Bacillati</taxon>
        <taxon>Bacillota</taxon>
        <taxon>Bacilli</taxon>
        <taxon>Bacillales</taxon>
        <taxon>Staphylococcaceae</taxon>
        <taxon>Staphylococcus</taxon>
    </lineage>
</organism>
<feature type="domain" description="DUF3388" evidence="1">
    <location>
        <begin position="77"/>
        <end position="262"/>
    </location>
</feature>
<dbReference type="PIRSF" id="PIRSF021288">
    <property type="entry name" value="UCP021288_ACT"/>
    <property type="match status" value="1"/>
</dbReference>